<proteinExistence type="predicted"/>
<sequence length="287" mass="31000">MTDTTRTKSYSILGAARLFSLPVGLFAGTIALLSVLDHPQFHPAAGLAAALGSLLVQAAANFLNDFSDLQNPALAERLSPEQIRIIRINNRLGLLCLVAAAVLGLYIASLRGLMVVPVALGGLIMALAYNMEPVALKRRGLGALLVFMMMGPYMMPAIAWAATGTLPDTSTWLHSLLFGLPIALLLISNEYRDIRYDTANGDRTLAVRLGPERTRRLYRGLLILTLAAYAALALLRPWWKPAWLLCALLASGLWRLSEQPGPALPPATGKRVLALGLAHSLWFVFPA</sequence>
<dbReference type="GO" id="GO:0016020">
    <property type="term" value="C:membrane"/>
    <property type="evidence" value="ECO:0007669"/>
    <property type="project" value="UniProtKB-SubCell"/>
</dbReference>
<dbReference type="EMBL" id="CP154858">
    <property type="protein sequence ID" value="XDT72600.1"/>
    <property type="molecule type" value="Genomic_DNA"/>
</dbReference>
<evidence type="ECO:0000256" key="2">
    <source>
        <dbReference type="ARBA" id="ARBA00004863"/>
    </source>
</evidence>
<dbReference type="PANTHER" id="PTHR13929">
    <property type="entry name" value="1,4-DIHYDROXY-2-NAPHTHOATE OCTAPRENYLTRANSFERASE"/>
    <property type="match status" value="1"/>
</dbReference>
<dbReference type="AlphaFoldDB" id="A0AB39UX78"/>
<gene>
    <name evidence="10" type="ORF">AAIA72_01060</name>
</gene>
<feature type="transmembrane region" description="Helical" evidence="9">
    <location>
        <begin position="143"/>
        <end position="163"/>
    </location>
</feature>
<feature type="transmembrane region" description="Helical" evidence="9">
    <location>
        <begin position="41"/>
        <end position="63"/>
    </location>
</feature>
<comment type="subcellular location">
    <subcellularLocation>
        <location evidence="1">Membrane</location>
        <topology evidence="1">Multi-pass membrane protein</topology>
    </subcellularLocation>
</comment>
<feature type="transmembrane region" description="Helical" evidence="9">
    <location>
        <begin position="169"/>
        <end position="187"/>
    </location>
</feature>
<evidence type="ECO:0000256" key="6">
    <source>
        <dbReference type="ARBA" id="ARBA00022692"/>
    </source>
</evidence>
<evidence type="ECO:0000256" key="7">
    <source>
        <dbReference type="ARBA" id="ARBA00022989"/>
    </source>
</evidence>
<keyword evidence="5" id="KW-0808">Transferase</keyword>
<dbReference type="InterPro" id="IPR044878">
    <property type="entry name" value="UbiA_sf"/>
</dbReference>
<dbReference type="KEGG" id="tcd:AAIA72_01060"/>
<feature type="transmembrane region" description="Helical" evidence="9">
    <location>
        <begin position="217"/>
        <end position="235"/>
    </location>
</feature>
<keyword evidence="8 9" id="KW-0472">Membrane</keyword>
<name>A0AB39UX78_9GAMM</name>
<dbReference type="RefSeq" id="WP_369601606.1">
    <property type="nucleotide sequence ID" value="NZ_CP154858.1"/>
</dbReference>
<feature type="transmembrane region" description="Helical" evidence="9">
    <location>
        <begin position="12"/>
        <end position="35"/>
    </location>
</feature>
<dbReference type="InterPro" id="IPR000537">
    <property type="entry name" value="UbiA_prenyltransferase"/>
</dbReference>
<dbReference type="CDD" id="cd13962">
    <property type="entry name" value="PT_UbiA_UBIAD1"/>
    <property type="match status" value="1"/>
</dbReference>
<evidence type="ECO:0000256" key="9">
    <source>
        <dbReference type="SAM" id="Phobius"/>
    </source>
</evidence>
<keyword evidence="7 9" id="KW-1133">Transmembrane helix</keyword>
<dbReference type="PANTHER" id="PTHR13929:SF0">
    <property type="entry name" value="UBIA PRENYLTRANSFERASE DOMAIN-CONTAINING PROTEIN 1"/>
    <property type="match status" value="1"/>
</dbReference>
<dbReference type="GO" id="GO:0009234">
    <property type="term" value="P:menaquinone biosynthetic process"/>
    <property type="evidence" value="ECO:0007669"/>
    <property type="project" value="UniProtKB-KW"/>
</dbReference>
<evidence type="ECO:0000256" key="4">
    <source>
        <dbReference type="ARBA" id="ARBA00022475"/>
    </source>
</evidence>
<evidence type="ECO:0000256" key="5">
    <source>
        <dbReference type="ARBA" id="ARBA00022679"/>
    </source>
</evidence>
<dbReference type="PIRSF" id="PIRSF005355">
    <property type="entry name" value="UBIAD1"/>
    <property type="match status" value="1"/>
</dbReference>
<dbReference type="GO" id="GO:0004659">
    <property type="term" value="F:prenyltransferase activity"/>
    <property type="evidence" value="ECO:0007669"/>
    <property type="project" value="InterPro"/>
</dbReference>
<keyword evidence="3" id="KW-0474">Menaquinone biosynthesis</keyword>
<dbReference type="Gene3D" id="1.10.357.140">
    <property type="entry name" value="UbiA prenyltransferase"/>
    <property type="match status" value="1"/>
</dbReference>
<reference evidence="10" key="1">
    <citation type="submission" date="2024-05" db="EMBL/GenBank/DDBJ databases">
        <title>Genome sequencing of novel strain.</title>
        <authorList>
            <person name="Ganbat D."/>
            <person name="Ganbat S."/>
            <person name="Lee S.-J."/>
        </authorList>
    </citation>
    <scope>NUCLEOTIDE SEQUENCE</scope>
    <source>
        <strain evidence="10">SMD15-11</strain>
    </source>
</reference>
<dbReference type="Pfam" id="PF01040">
    <property type="entry name" value="UbiA"/>
    <property type="match status" value="1"/>
</dbReference>
<comment type="pathway">
    <text evidence="2">Quinol/quinone metabolism; menaquinone biosynthesis.</text>
</comment>
<accession>A0AB39UX78</accession>
<evidence type="ECO:0000256" key="3">
    <source>
        <dbReference type="ARBA" id="ARBA00022428"/>
    </source>
</evidence>
<keyword evidence="6 9" id="KW-0812">Transmembrane</keyword>
<evidence type="ECO:0000256" key="1">
    <source>
        <dbReference type="ARBA" id="ARBA00004141"/>
    </source>
</evidence>
<feature type="transmembrane region" description="Helical" evidence="9">
    <location>
        <begin position="114"/>
        <end position="131"/>
    </location>
</feature>
<dbReference type="InterPro" id="IPR026046">
    <property type="entry name" value="UBIAD1"/>
</dbReference>
<protein>
    <submittedName>
        <fullName evidence="10">Prenyltransferase</fullName>
    </submittedName>
</protein>
<evidence type="ECO:0000256" key="8">
    <source>
        <dbReference type="ARBA" id="ARBA00023136"/>
    </source>
</evidence>
<dbReference type="GO" id="GO:0042371">
    <property type="term" value="P:vitamin K biosynthetic process"/>
    <property type="evidence" value="ECO:0007669"/>
    <property type="project" value="TreeGrafter"/>
</dbReference>
<keyword evidence="4" id="KW-1003">Cell membrane</keyword>
<evidence type="ECO:0000313" key="10">
    <source>
        <dbReference type="EMBL" id="XDT72600.1"/>
    </source>
</evidence>
<organism evidence="10">
    <name type="scientific">Thermohahella caldifontis</name>
    <dbReference type="NCBI Taxonomy" id="3142973"/>
    <lineage>
        <taxon>Bacteria</taxon>
        <taxon>Pseudomonadati</taxon>
        <taxon>Pseudomonadota</taxon>
        <taxon>Gammaproteobacteria</taxon>
        <taxon>Oceanospirillales</taxon>
        <taxon>Hahellaceae</taxon>
        <taxon>Thermohahella</taxon>
    </lineage>
</organism>
<feature type="transmembrane region" description="Helical" evidence="9">
    <location>
        <begin position="92"/>
        <end position="108"/>
    </location>
</feature>